<dbReference type="NCBIfam" id="TIGR00254">
    <property type="entry name" value="GGDEF"/>
    <property type="match status" value="1"/>
</dbReference>
<reference evidence="4 5" key="1">
    <citation type="submission" date="2018-08" db="EMBL/GenBank/DDBJ databases">
        <title>Draft genome sequence of Psychrilyobacter sp. strain SD5 isolated from Black Sea water.</title>
        <authorList>
            <person name="Yadav S."/>
            <person name="Villanueva L."/>
            <person name="Damste J.S.S."/>
        </authorList>
    </citation>
    <scope>NUCLEOTIDE SEQUENCE [LARGE SCALE GENOMIC DNA]</scope>
    <source>
        <strain evidence="4 5">SD5</strain>
    </source>
</reference>
<dbReference type="Gene3D" id="3.30.70.270">
    <property type="match status" value="1"/>
</dbReference>
<dbReference type="InterPro" id="IPR003660">
    <property type="entry name" value="HAMP_dom"/>
</dbReference>
<dbReference type="InterPro" id="IPR050469">
    <property type="entry name" value="Diguanylate_Cyclase"/>
</dbReference>
<evidence type="ECO:0000313" key="4">
    <source>
        <dbReference type="EMBL" id="REI41865.1"/>
    </source>
</evidence>
<keyword evidence="1" id="KW-1133">Transmembrane helix</keyword>
<dbReference type="Pfam" id="PF00990">
    <property type="entry name" value="GGDEF"/>
    <property type="match status" value="1"/>
</dbReference>
<protein>
    <submittedName>
        <fullName evidence="4">Diguanylate cyclase</fullName>
    </submittedName>
</protein>
<dbReference type="InterPro" id="IPR007892">
    <property type="entry name" value="CHASE4"/>
</dbReference>
<sequence length="501" mass="58472">MLRIKSLTVVTVSSVLVFIFMFVYLKKSIDTDYKSLEIIRSESVYHLVDKEFQGIYKDLKKINTDWSKWDDTYEFIEGDVKEREKFIKSNLDYGIFNGLLSDLNLNFIIFQDDQGQILYQQGYDELSEDKIPKNKIELITKEISDYKGKTGMLVGENKEVIVFSNLKITDSQEVKKSNGNLIMGYFLNKNRVMALEEKLGIQLVMAGISEKLEIPYQINIGKNKIDNKLYISTLSRESVIFDNQRNADLLILGKKNVKKYMIVLFINFLILISAIYIFMEHIIVKRLRKMDKSVREIIECQDLGKRLKINGRDEIGNLGKNINNLLEDIEIMKEKLYSLAAYDVMTGILNRHTGLGKLEKNFKKAQDNNEIFTIAFVDINDLKYVNDRYSHEEGDKLIKNVVKIIEEKLEPEDVFLRFGGDEFILGFDRLNLIEVNLLFNEIEENIEKFNKKSKKEYTHSISVGIVECCGNKTLQEYVNIADINMYENKRYKKKFPEKIYV</sequence>
<dbReference type="InterPro" id="IPR000160">
    <property type="entry name" value="GGDEF_dom"/>
</dbReference>
<dbReference type="Gene3D" id="6.10.340.10">
    <property type="match status" value="1"/>
</dbReference>
<feature type="transmembrane region" description="Helical" evidence="1">
    <location>
        <begin position="260"/>
        <end position="279"/>
    </location>
</feature>
<dbReference type="SUPFAM" id="SSF55073">
    <property type="entry name" value="Nucleotide cyclase"/>
    <property type="match status" value="1"/>
</dbReference>
<keyword evidence="5" id="KW-1185">Reference proteome</keyword>
<dbReference type="CDD" id="cd01949">
    <property type="entry name" value="GGDEF"/>
    <property type="match status" value="1"/>
</dbReference>
<feature type="domain" description="HAMP" evidence="2">
    <location>
        <begin position="281"/>
        <end position="334"/>
    </location>
</feature>
<dbReference type="InterPro" id="IPR043128">
    <property type="entry name" value="Rev_trsase/Diguanyl_cyclase"/>
</dbReference>
<dbReference type="PROSITE" id="PS50887">
    <property type="entry name" value="GGDEF"/>
    <property type="match status" value="1"/>
</dbReference>
<dbReference type="EMBL" id="QUAJ01000007">
    <property type="protein sequence ID" value="REI41865.1"/>
    <property type="molecule type" value="Genomic_DNA"/>
</dbReference>
<organism evidence="4 5">
    <name type="scientific">Psychrilyobacter piezotolerans</name>
    <dbReference type="NCBI Taxonomy" id="2293438"/>
    <lineage>
        <taxon>Bacteria</taxon>
        <taxon>Fusobacteriati</taxon>
        <taxon>Fusobacteriota</taxon>
        <taxon>Fusobacteriia</taxon>
        <taxon>Fusobacteriales</taxon>
        <taxon>Fusobacteriaceae</taxon>
        <taxon>Psychrilyobacter</taxon>
    </lineage>
</organism>
<feature type="domain" description="GGDEF" evidence="3">
    <location>
        <begin position="370"/>
        <end position="501"/>
    </location>
</feature>
<dbReference type="CDD" id="cd06225">
    <property type="entry name" value="HAMP"/>
    <property type="match status" value="1"/>
</dbReference>
<dbReference type="Pfam" id="PF05228">
    <property type="entry name" value="CHASE4"/>
    <property type="match status" value="1"/>
</dbReference>
<dbReference type="PROSITE" id="PS50885">
    <property type="entry name" value="HAMP"/>
    <property type="match status" value="1"/>
</dbReference>
<evidence type="ECO:0000259" key="3">
    <source>
        <dbReference type="PROSITE" id="PS50887"/>
    </source>
</evidence>
<proteinExistence type="predicted"/>
<evidence type="ECO:0000256" key="1">
    <source>
        <dbReference type="SAM" id="Phobius"/>
    </source>
</evidence>
<dbReference type="RefSeq" id="WP_114641861.1">
    <property type="nucleotide sequence ID" value="NZ_JAACIO010000006.1"/>
</dbReference>
<comment type="caution">
    <text evidence="4">The sequence shown here is derived from an EMBL/GenBank/DDBJ whole genome shotgun (WGS) entry which is preliminary data.</text>
</comment>
<dbReference type="PANTHER" id="PTHR45138:SF23">
    <property type="entry name" value="SIGNALING PROTEIN"/>
    <property type="match status" value="1"/>
</dbReference>
<evidence type="ECO:0000259" key="2">
    <source>
        <dbReference type="PROSITE" id="PS50885"/>
    </source>
</evidence>
<keyword evidence="1" id="KW-0812">Transmembrane</keyword>
<name>A0ABX9KIH8_9FUSO</name>
<evidence type="ECO:0000313" key="5">
    <source>
        <dbReference type="Proteomes" id="UP000263486"/>
    </source>
</evidence>
<keyword evidence="1" id="KW-0472">Membrane</keyword>
<accession>A0ABX9KIH8</accession>
<dbReference type="Proteomes" id="UP000263486">
    <property type="component" value="Unassembled WGS sequence"/>
</dbReference>
<dbReference type="SMART" id="SM00267">
    <property type="entry name" value="GGDEF"/>
    <property type="match status" value="1"/>
</dbReference>
<gene>
    <name evidence="4" type="ORF">DYH56_05480</name>
</gene>
<dbReference type="PANTHER" id="PTHR45138">
    <property type="entry name" value="REGULATORY COMPONENTS OF SENSORY TRANSDUCTION SYSTEM"/>
    <property type="match status" value="1"/>
</dbReference>
<feature type="transmembrane region" description="Helical" evidence="1">
    <location>
        <begin position="6"/>
        <end position="25"/>
    </location>
</feature>
<dbReference type="InterPro" id="IPR029787">
    <property type="entry name" value="Nucleotide_cyclase"/>
</dbReference>